<evidence type="ECO:0000313" key="7">
    <source>
        <dbReference type="EMBL" id="PJC25378.1"/>
    </source>
</evidence>
<feature type="region of interest" description="Disordered" evidence="5">
    <location>
        <begin position="96"/>
        <end position="121"/>
    </location>
</feature>
<dbReference type="InterPro" id="IPR053180">
    <property type="entry name" value="Ca-binding_acidic-repeat"/>
</dbReference>
<keyword evidence="6" id="KW-0472">Membrane</keyword>
<dbReference type="PANTHER" id="PTHR37467:SF1">
    <property type="entry name" value="EXPORTED CALCIUM-BINDING GLYCOPROTEIN"/>
    <property type="match status" value="1"/>
</dbReference>
<evidence type="ECO:0000256" key="5">
    <source>
        <dbReference type="SAM" id="MobiDB-lite"/>
    </source>
</evidence>
<evidence type="ECO:0000256" key="2">
    <source>
        <dbReference type="ARBA" id="ARBA00022525"/>
    </source>
</evidence>
<organism evidence="7 8">
    <name type="scientific">Candidatus Tagabacteria bacterium CG_4_9_14_0_2_um_filter_41_11</name>
    <dbReference type="NCBI Taxonomy" id="1975019"/>
    <lineage>
        <taxon>Bacteria</taxon>
        <taxon>Candidatus Tagaibacteriota</taxon>
    </lineage>
</organism>
<keyword evidence="3" id="KW-0732">Signal</keyword>
<keyword evidence="6" id="KW-1133">Transmembrane helix</keyword>
<evidence type="ECO:0000256" key="1">
    <source>
        <dbReference type="ARBA" id="ARBA00004613"/>
    </source>
</evidence>
<comment type="subcellular location">
    <subcellularLocation>
        <location evidence="1">Secreted</location>
    </subcellularLocation>
</comment>
<sequence length="344" mass="38869">MHYLPNKKFILIAVISFLIIGGGFFVLKNYGSGKSRQITEQKLSPASEPVITQEIDKDSDNDGLPDWEEALWKTDFNNPDTDGDGVFDGQEVKEGRNPLVAGNGKTDKIQNPNPEKPPIEQTAQLPSTLTVAFGKEFFSEYMRLKQESGGELSQASKTEFVNSMASALGDVGKNTDDYLESDIKIASSDDEKTIREYGNNLALLIKKYFDPLPETEMTIFQRSLEKRTEDELKKLEPIADAYSNTAKEMTSLTTPASFSKSHLELINYFSNIAKELNKMQRFFTDPMQATLAFPRYQENAEKAYFILLDLNAYFFKNKIVFEKNEPAEFFKIYVAAAVARTNQQ</sequence>
<dbReference type="Pfam" id="PF18884">
    <property type="entry name" value="TSP3_bac"/>
    <property type="match status" value="2"/>
</dbReference>
<evidence type="ECO:0000256" key="6">
    <source>
        <dbReference type="SAM" id="Phobius"/>
    </source>
</evidence>
<evidence type="ECO:0000256" key="3">
    <source>
        <dbReference type="ARBA" id="ARBA00022729"/>
    </source>
</evidence>
<reference evidence="8" key="1">
    <citation type="submission" date="2017-09" db="EMBL/GenBank/DDBJ databases">
        <title>Depth-based differentiation of microbial function through sediment-hosted aquifers and enrichment of novel symbionts in the deep terrestrial subsurface.</title>
        <authorList>
            <person name="Probst A.J."/>
            <person name="Ladd B."/>
            <person name="Jarett J.K."/>
            <person name="Geller-Mcgrath D.E."/>
            <person name="Sieber C.M.K."/>
            <person name="Emerson J.B."/>
            <person name="Anantharaman K."/>
            <person name="Thomas B.C."/>
            <person name="Malmstrom R."/>
            <person name="Stieglmeier M."/>
            <person name="Klingl A."/>
            <person name="Woyke T."/>
            <person name="Ryan C.M."/>
            <person name="Banfield J.F."/>
        </authorList>
    </citation>
    <scope>NUCLEOTIDE SEQUENCE [LARGE SCALE GENOMIC DNA]</scope>
</reference>
<dbReference type="AlphaFoldDB" id="A0A2M8ERL0"/>
<dbReference type="Proteomes" id="UP000230228">
    <property type="component" value="Unassembled WGS sequence"/>
</dbReference>
<dbReference type="PANTHER" id="PTHR37467">
    <property type="entry name" value="EXPORTED CALCIUM-BINDING GLYCOPROTEIN-RELATED"/>
    <property type="match status" value="1"/>
</dbReference>
<feature type="transmembrane region" description="Helical" evidence="6">
    <location>
        <begin position="9"/>
        <end position="27"/>
    </location>
</feature>
<gene>
    <name evidence="7" type="ORF">CO056_00585</name>
</gene>
<dbReference type="InterPro" id="IPR059100">
    <property type="entry name" value="TSP3_bac"/>
</dbReference>
<evidence type="ECO:0000256" key="4">
    <source>
        <dbReference type="ARBA" id="ARBA00022837"/>
    </source>
</evidence>
<dbReference type="EMBL" id="PFSH01000008">
    <property type="protein sequence ID" value="PJC25378.1"/>
    <property type="molecule type" value="Genomic_DNA"/>
</dbReference>
<proteinExistence type="predicted"/>
<protein>
    <submittedName>
        <fullName evidence="7">Uncharacterized protein</fullName>
    </submittedName>
</protein>
<keyword evidence="6" id="KW-0812">Transmembrane</keyword>
<comment type="caution">
    <text evidence="7">The sequence shown here is derived from an EMBL/GenBank/DDBJ whole genome shotgun (WGS) entry which is preliminary data.</text>
</comment>
<accession>A0A2M8ERL0</accession>
<keyword evidence="4" id="KW-0106">Calcium</keyword>
<evidence type="ECO:0000313" key="8">
    <source>
        <dbReference type="Proteomes" id="UP000230228"/>
    </source>
</evidence>
<keyword evidence="2" id="KW-0964">Secreted</keyword>
<name>A0A2M8ERL0_9BACT</name>